<dbReference type="Proteomes" id="UP000011220">
    <property type="component" value="Chromosome"/>
</dbReference>
<organism evidence="1 2">
    <name type="scientific">Thermoclostridium stercorarium (strain ATCC 35414 / DSM 8532 / NCIMB 11754)</name>
    <name type="common">Clostridium stercorarium</name>
    <dbReference type="NCBI Taxonomy" id="1121335"/>
    <lineage>
        <taxon>Bacteria</taxon>
        <taxon>Bacillati</taxon>
        <taxon>Bacillota</taxon>
        <taxon>Clostridia</taxon>
        <taxon>Eubacteriales</taxon>
        <taxon>Oscillospiraceae</taxon>
        <taxon>Thermoclostridium</taxon>
    </lineage>
</organism>
<dbReference type="KEGG" id="css:Cst_c18150"/>
<dbReference type="PATRIC" id="fig|1121335.3.peg.1804"/>
<protein>
    <recommendedName>
        <fullName evidence="3">Glycosyl transferase</fullName>
    </recommendedName>
</protein>
<gene>
    <name evidence="1" type="ordered locus">Cst_c18150</name>
</gene>
<evidence type="ECO:0008006" key="3">
    <source>
        <dbReference type="Google" id="ProtNLM"/>
    </source>
</evidence>
<keyword evidence="2" id="KW-1185">Reference proteome</keyword>
<dbReference type="eggNOG" id="COG1483">
    <property type="taxonomic scope" value="Bacteria"/>
</dbReference>
<dbReference type="KEGG" id="csd:Clst_1744"/>
<name>L7VTB0_THES1</name>
<evidence type="ECO:0000313" key="1">
    <source>
        <dbReference type="EMBL" id="AGC68793.1"/>
    </source>
</evidence>
<reference evidence="1 2" key="1">
    <citation type="journal article" date="2013" name="Genome Announc.">
        <title>Complete genome sequence of Clostridium stercorarium subsp. stercorarium strain DSM 8532, a thermophilic degrader of plant cell wall fibers.</title>
        <authorList>
            <person name="Poehlein A."/>
            <person name="Zverlov V.V."/>
            <person name="Daniel R."/>
            <person name="Schwarz W.H."/>
            <person name="Liebl W."/>
        </authorList>
    </citation>
    <scope>NUCLEOTIDE SEQUENCE [LARGE SCALE GENOMIC DNA]</scope>
    <source>
        <strain evidence="2">ATCC 35414 / DSM 8532 / NCIMB 11754</strain>
    </source>
</reference>
<dbReference type="InterPro" id="IPR007555">
    <property type="entry name" value="DUF499"/>
</dbReference>
<evidence type="ECO:0000313" key="2">
    <source>
        <dbReference type="Proteomes" id="UP000011220"/>
    </source>
</evidence>
<accession>L7VTB0</accession>
<dbReference type="Pfam" id="PF04465">
    <property type="entry name" value="DUF499"/>
    <property type="match status" value="1"/>
</dbReference>
<dbReference type="AlphaFoldDB" id="L7VTB0"/>
<sequence>MLKTIFELCKPREETLKGGSIEDAQELNLFLDKKIDPNDFFSKTYVTKNMTLLFRKAFARFIGQSDGSGLIVLKQSMGGGKTHNMIALGLLAQYPSMRKQILGADFPYLYEGKIEIVGFTGRNTTELPWIEIARRLNRLNLLVPSVREGLEPPSDSDWRELLGGGPLLLLLDELPFYFETAETIPKGDSTKAVFVSSGLANLFNALNYPDLSRVVVVISDLEAKYERGSEYVINKTALSLKDEAERTAEILKPIDISSPEIYEILRKKLFEQYPAIPQADPNVNAIADAYFDFLSSLEKSGLIADAADKIKLRFKECYPFHPGIVELIANFRNNLKFQQTRGLLRLFRRYVRYLYLNRDKLPHKYFITVSDYDLSQENGNDMRDLLVSINPDLDNAINRDVHSLSGGSAAQQIDKKHNTSLASKFAKAILFASLPSTDTEAIGLTEEEIYAYTLEPNDDVNKAKSVFEEYWRRTSYSKENQRGKKYFGYNENVIAQMVRYRETITDSTAEDTLQRTLMTYFEPRDKDCYQAVYQNIVALPKDLSSLLPKREEITLVISKPVNAAGELNPLLVEWWTELEHNKNRLLFLTGSNRYYKELIESMKDYLAWDEVMNALNGIGVSSIDPEYKRAESELGNSALRVLERIKSTFQKLYYPNNDITKDYLHQIEIDYSTITKKSEAEPVKTRQSRNSVFSAKSVVDQLLGNNRDGEEVIKQSLKNEGKYIEIDINDPKEMAELDEDVQASLLDIATSQRTSITWDEIRQRAADRPKWVWHVPDLLDRYKDWKIRTGKWLEDGYEIILKPQHKAAVTVDSDVEYDFENDEIVLKLNVKNADTVYYNPGTTIDLVTAKNVDNWDEFRLKPGRNDKFTFVAMDSSGANIDGDPYVFTCPIKLRKAEEATDMQGLKHIKVKSLPEADIYYTTDGSSPVTSDTRVLLEGDEIIVDPAQVQLLLIVAQNDKGYSNVLEINTKMGLVINPAKPVKYQPRSNNFVRFSDKVAYYYEIQKLKSSNAKPVKIYLDIRGNQDSKREMTVILSEGEGIDIDLLQNLVENLSTEIIRDSQAQVSGRFETMRFETGKDFLEWLKLQNKKIEDCSGEVEQP</sequence>
<proteinExistence type="predicted"/>
<dbReference type="EMBL" id="CP004044">
    <property type="protein sequence ID" value="AGC68793.1"/>
    <property type="molecule type" value="Genomic_DNA"/>
</dbReference>
<dbReference type="STRING" id="1121335.Cst_c18150"/>